<dbReference type="PROSITE" id="PS51186">
    <property type="entry name" value="GNAT"/>
    <property type="match status" value="1"/>
</dbReference>
<dbReference type="InterPro" id="IPR016181">
    <property type="entry name" value="Acyl_CoA_acyltransferase"/>
</dbReference>
<dbReference type="EMBL" id="BONZ01000081">
    <property type="protein sequence ID" value="GIH19482.1"/>
    <property type="molecule type" value="Genomic_DNA"/>
</dbReference>
<proteinExistence type="predicted"/>
<dbReference type="CDD" id="cd04301">
    <property type="entry name" value="NAT_SF"/>
    <property type="match status" value="1"/>
</dbReference>
<organism evidence="2 3">
    <name type="scientific">Rugosimonospora africana</name>
    <dbReference type="NCBI Taxonomy" id="556532"/>
    <lineage>
        <taxon>Bacteria</taxon>
        <taxon>Bacillati</taxon>
        <taxon>Actinomycetota</taxon>
        <taxon>Actinomycetes</taxon>
        <taxon>Micromonosporales</taxon>
        <taxon>Micromonosporaceae</taxon>
        <taxon>Rugosimonospora</taxon>
    </lineage>
</organism>
<protein>
    <recommendedName>
        <fullName evidence="1">N-acetyltransferase domain-containing protein</fullName>
    </recommendedName>
</protein>
<dbReference type="Pfam" id="PF00583">
    <property type="entry name" value="Acetyltransf_1"/>
    <property type="match status" value="1"/>
</dbReference>
<dbReference type="Gene3D" id="3.40.630.30">
    <property type="match status" value="1"/>
</dbReference>
<dbReference type="AlphaFoldDB" id="A0A8J3VUF9"/>
<evidence type="ECO:0000313" key="2">
    <source>
        <dbReference type="EMBL" id="GIH19482.1"/>
    </source>
</evidence>
<evidence type="ECO:0000313" key="3">
    <source>
        <dbReference type="Proteomes" id="UP000642748"/>
    </source>
</evidence>
<comment type="caution">
    <text evidence="2">The sequence shown here is derived from an EMBL/GenBank/DDBJ whole genome shotgun (WGS) entry which is preliminary data.</text>
</comment>
<reference evidence="2" key="1">
    <citation type="submission" date="2021-01" db="EMBL/GenBank/DDBJ databases">
        <title>Whole genome shotgun sequence of Rugosimonospora africana NBRC 104875.</title>
        <authorList>
            <person name="Komaki H."/>
            <person name="Tamura T."/>
        </authorList>
    </citation>
    <scope>NUCLEOTIDE SEQUENCE</scope>
    <source>
        <strain evidence="2">NBRC 104875</strain>
    </source>
</reference>
<sequence length="124" mass="13321">MIVVRRDGEDPFDDQTFGDPEFDPATYLIAVREGTGDYAGLVRVWGRPQVSRLGLIGVLPAYRRRGLAFALLAQAFGVLSARGQAEVMCEVDETNVASNALMTGLGARRVGGAVELLRPAIEAD</sequence>
<dbReference type="SUPFAM" id="SSF55729">
    <property type="entry name" value="Acyl-CoA N-acyltransferases (Nat)"/>
    <property type="match status" value="1"/>
</dbReference>
<dbReference type="Proteomes" id="UP000642748">
    <property type="component" value="Unassembled WGS sequence"/>
</dbReference>
<name>A0A8J3VUF9_9ACTN</name>
<feature type="domain" description="N-acetyltransferase" evidence="1">
    <location>
        <begin position="1"/>
        <end position="124"/>
    </location>
</feature>
<keyword evidence="3" id="KW-1185">Reference proteome</keyword>
<dbReference type="RefSeq" id="WP_203922937.1">
    <property type="nucleotide sequence ID" value="NZ_BONZ01000081.1"/>
</dbReference>
<dbReference type="GO" id="GO:0016747">
    <property type="term" value="F:acyltransferase activity, transferring groups other than amino-acyl groups"/>
    <property type="evidence" value="ECO:0007669"/>
    <property type="project" value="InterPro"/>
</dbReference>
<dbReference type="InterPro" id="IPR000182">
    <property type="entry name" value="GNAT_dom"/>
</dbReference>
<gene>
    <name evidence="2" type="ORF">Raf01_76540</name>
</gene>
<accession>A0A8J3VUF9</accession>
<evidence type="ECO:0000259" key="1">
    <source>
        <dbReference type="PROSITE" id="PS51186"/>
    </source>
</evidence>